<keyword evidence="4" id="KW-1185">Reference proteome</keyword>
<evidence type="ECO:0000256" key="2">
    <source>
        <dbReference type="SAM" id="MobiDB-lite"/>
    </source>
</evidence>
<evidence type="ECO:0000313" key="4">
    <source>
        <dbReference type="Proteomes" id="UP000276133"/>
    </source>
</evidence>
<sequence length="626" mass="69336">MTKSGIGTAVQHTLCQQSSAAPNLAPSIGSAEIPIWVADRKKWVTGISKKTTINDLIYAILKQCQLVSDSAHTDSSATIEQIGSQYALTEYQYEPSAESPEAEFVLSSQRVLDGDSKVYKHLSKWSQIATSNSLMLKILQREQISDGPSETPVQPSHNSLAHKLLKKIGVNSNSNLNRNVMVHSNSVSALGQVSYRLVDVKLPNGKGTCATLKPAEASADTHRTILFNTIIERENRLKKQKDKFSLLDELLRESEKKTKVVYESYNSLGNSSAGSNLVELNDIYCHFPEMCTHNINEVEDFTYKCCQLFKLDEAIQSQKQVLNNCELDLQRELNNQNQFGSILNQSMVSNECPEVVELRKEVNNSREQTRIQCKQLHDLDHKMRQSEQNLMLKEQELNQLLEQLYVQEVYTDYGQEAKTPVDPATELHEDLERINVDGDLHTAATLTKLTSTAASRSSANLCQLSAAHKSLSYANLTAPVQQTSPNMQKSQATAKLKSSPSMDMNNKNLLINTNDQLGETDSGISSMSSETAVTTTTSSSSSASSSAQIINATTSPSSLPINNLYFSGQKSVSNSQFGYQMGQQQYSFQQQQQPRQYVSQHKQALPISSQSLASCKQVKSVLETLV</sequence>
<feature type="compositionally biased region" description="Low complexity" evidence="2">
    <location>
        <begin position="525"/>
        <end position="546"/>
    </location>
</feature>
<comment type="caution">
    <text evidence="3">The sequence shown here is derived from an EMBL/GenBank/DDBJ whole genome shotgun (WGS) entry which is preliminary data.</text>
</comment>
<dbReference type="Proteomes" id="UP000276133">
    <property type="component" value="Unassembled WGS sequence"/>
</dbReference>
<proteinExistence type="predicted"/>
<gene>
    <name evidence="3" type="ORF">BpHYR1_046939</name>
</gene>
<keyword evidence="1" id="KW-0175">Coiled coil</keyword>
<accession>A0A3M7RGE3</accession>
<dbReference type="AlphaFoldDB" id="A0A3M7RGE3"/>
<feature type="region of interest" description="Disordered" evidence="2">
    <location>
        <begin position="514"/>
        <end position="546"/>
    </location>
</feature>
<feature type="compositionally biased region" description="Polar residues" evidence="2">
    <location>
        <begin position="514"/>
        <end position="524"/>
    </location>
</feature>
<feature type="coiled-coil region" evidence="1">
    <location>
        <begin position="376"/>
        <end position="403"/>
    </location>
</feature>
<dbReference type="SUPFAM" id="SSF54236">
    <property type="entry name" value="Ubiquitin-like"/>
    <property type="match status" value="1"/>
</dbReference>
<dbReference type="EMBL" id="REGN01003428">
    <property type="protein sequence ID" value="RNA22567.1"/>
    <property type="molecule type" value="Genomic_DNA"/>
</dbReference>
<dbReference type="Gene3D" id="3.10.20.90">
    <property type="entry name" value="Phosphatidylinositol 3-kinase Catalytic Subunit, Chain A, domain 1"/>
    <property type="match status" value="1"/>
</dbReference>
<organism evidence="3 4">
    <name type="scientific">Brachionus plicatilis</name>
    <name type="common">Marine rotifer</name>
    <name type="synonym">Brachionus muelleri</name>
    <dbReference type="NCBI Taxonomy" id="10195"/>
    <lineage>
        <taxon>Eukaryota</taxon>
        <taxon>Metazoa</taxon>
        <taxon>Spiralia</taxon>
        <taxon>Gnathifera</taxon>
        <taxon>Rotifera</taxon>
        <taxon>Eurotatoria</taxon>
        <taxon>Monogononta</taxon>
        <taxon>Pseudotrocha</taxon>
        <taxon>Ploima</taxon>
        <taxon>Brachionidae</taxon>
        <taxon>Brachionus</taxon>
    </lineage>
</organism>
<reference evidence="3 4" key="1">
    <citation type="journal article" date="2018" name="Sci. Rep.">
        <title>Genomic signatures of local adaptation to the degree of environmental predictability in rotifers.</title>
        <authorList>
            <person name="Franch-Gras L."/>
            <person name="Hahn C."/>
            <person name="Garcia-Roger E.M."/>
            <person name="Carmona M.J."/>
            <person name="Serra M."/>
            <person name="Gomez A."/>
        </authorList>
    </citation>
    <scope>NUCLEOTIDE SEQUENCE [LARGE SCALE GENOMIC DNA]</scope>
    <source>
        <strain evidence="3">HYR1</strain>
    </source>
</reference>
<protein>
    <submittedName>
        <fullName evidence="3">Uncharacterized protein</fullName>
    </submittedName>
</protein>
<dbReference type="InterPro" id="IPR029071">
    <property type="entry name" value="Ubiquitin-like_domsf"/>
</dbReference>
<evidence type="ECO:0000256" key="1">
    <source>
        <dbReference type="SAM" id="Coils"/>
    </source>
</evidence>
<dbReference type="OrthoDB" id="10034447at2759"/>
<evidence type="ECO:0000313" key="3">
    <source>
        <dbReference type="EMBL" id="RNA22567.1"/>
    </source>
</evidence>
<name>A0A3M7RGE3_BRAPC</name>